<proteinExistence type="inferred from homology"/>
<evidence type="ECO:0000256" key="2">
    <source>
        <dbReference type="ARBA" id="ARBA00004370"/>
    </source>
</evidence>
<evidence type="ECO:0000256" key="8">
    <source>
        <dbReference type="ARBA" id="ARBA00022989"/>
    </source>
</evidence>
<dbReference type="PANTHER" id="PTHR24305:SF166">
    <property type="entry name" value="CYTOCHROME P450 12A4, MITOCHONDRIAL-RELATED"/>
    <property type="match status" value="1"/>
</dbReference>
<dbReference type="PRINTS" id="PR00385">
    <property type="entry name" value="P450"/>
</dbReference>
<dbReference type="PROSITE" id="PS00086">
    <property type="entry name" value="CYTOCHROME_P450"/>
    <property type="match status" value="1"/>
</dbReference>
<evidence type="ECO:0000256" key="4">
    <source>
        <dbReference type="ARBA" id="ARBA00010617"/>
    </source>
</evidence>
<organism evidence="15 16">
    <name type="scientific">Paramarasmius palmivorus</name>
    <dbReference type="NCBI Taxonomy" id="297713"/>
    <lineage>
        <taxon>Eukaryota</taxon>
        <taxon>Fungi</taxon>
        <taxon>Dikarya</taxon>
        <taxon>Basidiomycota</taxon>
        <taxon>Agaricomycotina</taxon>
        <taxon>Agaricomycetes</taxon>
        <taxon>Agaricomycetidae</taxon>
        <taxon>Agaricales</taxon>
        <taxon>Marasmiineae</taxon>
        <taxon>Marasmiaceae</taxon>
        <taxon>Paramarasmius</taxon>
    </lineage>
</organism>
<dbReference type="PANTHER" id="PTHR24305">
    <property type="entry name" value="CYTOCHROME P450"/>
    <property type="match status" value="1"/>
</dbReference>
<reference evidence="15 16" key="1">
    <citation type="submission" date="2024-01" db="EMBL/GenBank/DDBJ databases">
        <title>A draft genome for a cacao thread blight-causing isolate of Paramarasmius palmivorus.</title>
        <authorList>
            <person name="Baruah I.K."/>
            <person name="Bukari Y."/>
            <person name="Amoako-Attah I."/>
            <person name="Meinhardt L.W."/>
            <person name="Bailey B.A."/>
            <person name="Cohen S.P."/>
        </authorList>
    </citation>
    <scope>NUCLEOTIDE SEQUENCE [LARGE SCALE GENOMIC DNA]</scope>
    <source>
        <strain evidence="15 16">GH-12</strain>
    </source>
</reference>
<comment type="pathway">
    <text evidence="3">Secondary metabolite biosynthesis; terpenoid biosynthesis.</text>
</comment>
<evidence type="ECO:0000256" key="13">
    <source>
        <dbReference type="PIRSR" id="PIRSR602401-1"/>
    </source>
</evidence>
<feature type="binding site" description="axial binding residue" evidence="13">
    <location>
        <position position="505"/>
    </location>
    <ligand>
        <name>heme</name>
        <dbReference type="ChEBI" id="CHEBI:30413"/>
    </ligand>
    <ligandPart>
        <name>Fe</name>
        <dbReference type="ChEBI" id="CHEBI:18248"/>
    </ligandPart>
</feature>
<keyword evidence="11 14" id="KW-0503">Monooxygenase</keyword>
<evidence type="ECO:0000256" key="5">
    <source>
        <dbReference type="ARBA" id="ARBA00022617"/>
    </source>
</evidence>
<keyword evidence="10 13" id="KW-0408">Iron</keyword>
<dbReference type="PRINTS" id="PR00463">
    <property type="entry name" value="EP450I"/>
</dbReference>
<evidence type="ECO:0000313" key="16">
    <source>
        <dbReference type="Proteomes" id="UP001383192"/>
    </source>
</evidence>
<dbReference type="InterPro" id="IPR002401">
    <property type="entry name" value="Cyt_P450_E_grp-I"/>
</dbReference>
<dbReference type="InterPro" id="IPR050121">
    <property type="entry name" value="Cytochrome_P450_monoxygenase"/>
</dbReference>
<dbReference type="GO" id="GO:0004497">
    <property type="term" value="F:monooxygenase activity"/>
    <property type="evidence" value="ECO:0007669"/>
    <property type="project" value="UniProtKB-KW"/>
</dbReference>
<dbReference type="Proteomes" id="UP001383192">
    <property type="component" value="Unassembled WGS sequence"/>
</dbReference>
<sequence>MSSSPTSSLTFTTVFAGLFLVWALKTVIQLIRALRDPAIRSSPGRGVLLYNPFGGLSLATDRWSPMKWRFHDYHDMFNLYAHYGSTILSSVVLWSGERVYWIGDGDAIKTIANKRDVFGKDMNAYEPVLNIWGSSIITTEGAEWKAHKGIVKTAFNEANNALVWKETSRIMSEWVTAKEKEKAGEFVDVDLLSDMTVIAMQVIQAAAFGRRPSWAESSSKLGHDTGKLMPFEESLSASADNLIQRSLTPNWVIDIAEKVDIPQLKMIRQSFKNIEAHMMDLVRLARVWVDQGEGSEEKRLDAALLRNLVEANSKEDGKKLNDGELLTNTFIFLVAGHETSAHSLCFMVAFLAIYPDIQRKVREEVLSVANGDDSSLDYKDMSKLIYTTAVFHESSRLCTITPRFGRVALSDTILRGKRFKPGFEDYEEFPVHIKRGSQVIMDLSSVHMNRRSTLRLVLRAAHNEMLALHWGSDVDEFKPERFIDTDTYRWPRDAFVAFSAGPRSCIGRTFATTEVLCIVANLVKEYDILPPADLRGKSFEEQKSITEWKTWITTTPSNARVSLRRRTRSC</sequence>
<comment type="similarity">
    <text evidence="4 14">Belongs to the cytochrome P450 family.</text>
</comment>
<dbReference type="GO" id="GO:0016705">
    <property type="term" value="F:oxidoreductase activity, acting on paired donors, with incorporation or reduction of molecular oxygen"/>
    <property type="evidence" value="ECO:0007669"/>
    <property type="project" value="InterPro"/>
</dbReference>
<evidence type="ECO:0000256" key="3">
    <source>
        <dbReference type="ARBA" id="ARBA00004721"/>
    </source>
</evidence>
<keyword evidence="6" id="KW-0812">Transmembrane</keyword>
<dbReference type="Gene3D" id="1.10.630.10">
    <property type="entry name" value="Cytochrome P450"/>
    <property type="match status" value="1"/>
</dbReference>
<keyword evidence="16" id="KW-1185">Reference proteome</keyword>
<name>A0AAW0CKV0_9AGAR</name>
<evidence type="ECO:0000256" key="12">
    <source>
        <dbReference type="ARBA" id="ARBA00023136"/>
    </source>
</evidence>
<dbReference type="GO" id="GO:0005506">
    <property type="term" value="F:iron ion binding"/>
    <property type="evidence" value="ECO:0007669"/>
    <property type="project" value="InterPro"/>
</dbReference>
<keyword evidence="9 14" id="KW-0560">Oxidoreductase</keyword>
<dbReference type="InterPro" id="IPR001128">
    <property type="entry name" value="Cyt_P450"/>
</dbReference>
<dbReference type="SUPFAM" id="SSF48264">
    <property type="entry name" value="Cytochrome P450"/>
    <property type="match status" value="1"/>
</dbReference>
<keyword evidence="7 13" id="KW-0479">Metal-binding</keyword>
<evidence type="ECO:0000256" key="14">
    <source>
        <dbReference type="RuleBase" id="RU000461"/>
    </source>
</evidence>
<evidence type="ECO:0008006" key="17">
    <source>
        <dbReference type="Google" id="ProtNLM"/>
    </source>
</evidence>
<evidence type="ECO:0000256" key="6">
    <source>
        <dbReference type="ARBA" id="ARBA00022692"/>
    </source>
</evidence>
<evidence type="ECO:0000256" key="1">
    <source>
        <dbReference type="ARBA" id="ARBA00001971"/>
    </source>
</evidence>
<protein>
    <recommendedName>
        <fullName evidence="17">Cytochrome P450</fullName>
    </recommendedName>
</protein>
<evidence type="ECO:0000313" key="15">
    <source>
        <dbReference type="EMBL" id="KAK7038948.1"/>
    </source>
</evidence>
<dbReference type="Pfam" id="PF00067">
    <property type="entry name" value="p450"/>
    <property type="match status" value="2"/>
</dbReference>
<dbReference type="InterPro" id="IPR017972">
    <property type="entry name" value="Cyt_P450_CS"/>
</dbReference>
<evidence type="ECO:0000256" key="7">
    <source>
        <dbReference type="ARBA" id="ARBA00022723"/>
    </source>
</evidence>
<comment type="subcellular location">
    <subcellularLocation>
        <location evidence="2">Membrane</location>
    </subcellularLocation>
</comment>
<dbReference type="AlphaFoldDB" id="A0AAW0CKV0"/>
<keyword evidence="12" id="KW-0472">Membrane</keyword>
<dbReference type="EMBL" id="JAYKXP010000041">
    <property type="protein sequence ID" value="KAK7038948.1"/>
    <property type="molecule type" value="Genomic_DNA"/>
</dbReference>
<gene>
    <name evidence="15" type="ORF">VNI00_010340</name>
</gene>
<comment type="caution">
    <text evidence="15">The sequence shown here is derived from an EMBL/GenBank/DDBJ whole genome shotgun (WGS) entry which is preliminary data.</text>
</comment>
<dbReference type="GO" id="GO:0020037">
    <property type="term" value="F:heme binding"/>
    <property type="evidence" value="ECO:0007669"/>
    <property type="project" value="InterPro"/>
</dbReference>
<keyword evidence="8" id="KW-1133">Transmembrane helix</keyword>
<comment type="cofactor">
    <cofactor evidence="1 13">
        <name>heme</name>
        <dbReference type="ChEBI" id="CHEBI:30413"/>
    </cofactor>
</comment>
<dbReference type="GO" id="GO:0016020">
    <property type="term" value="C:membrane"/>
    <property type="evidence" value="ECO:0007669"/>
    <property type="project" value="UniProtKB-SubCell"/>
</dbReference>
<accession>A0AAW0CKV0</accession>
<evidence type="ECO:0000256" key="10">
    <source>
        <dbReference type="ARBA" id="ARBA00023004"/>
    </source>
</evidence>
<dbReference type="InterPro" id="IPR036396">
    <property type="entry name" value="Cyt_P450_sf"/>
</dbReference>
<keyword evidence="5 13" id="KW-0349">Heme</keyword>
<evidence type="ECO:0000256" key="9">
    <source>
        <dbReference type="ARBA" id="ARBA00023002"/>
    </source>
</evidence>
<evidence type="ECO:0000256" key="11">
    <source>
        <dbReference type="ARBA" id="ARBA00023033"/>
    </source>
</evidence>